<evidence type="ECO:0000256" key="1">
    <source>
        <dbReference type="ARBA" id="ARBA00022679"/>
    </source>
</evidence>
<dbReference type="EMBL" id="KX870058">
    <property type="protein sequence ID" value="APZ79117.1"/>
    <property type="molecule type" value="Genomic_DNA"/>
</dbReference>
<protein>
    <submittedName>
        <fullName evidence="3">Cps27O</fullName>
    </submittedName>
</protein>
<dbReference type="Gene3D" id="3.40.630.30">
    <property type="match status" value="1"/>
</dbReference>
<keyword evidence="2" id="KW-0012">Acyltransferase</keyword>
<keyword evidence="1" id="KW-0808">Transferase</keyword>
<proteinExistence type="predicted"/>
<reference evidence="3" key="1">
    <citation type="submission" date="2017-01" db="EMBL/GenBank/DDBJ databases">
        <title>Genetic analysis of capsular polysaccharide synthesis gene clusters from non-serotypeable of Streptococcus suis.</title>
        <authorList>
            <person name="Qiu X."/>
            <person name="Zheng H."/>
        </authorList>
    </citation>
    <scope>NUCLEOTIDE SEQUENCE</scope>
    <source>
        <strain evidence="3">1160406</strain>
    </source>
</reference>
<organism evidence="3">
    <name type="scientific">Streptococcus suis</name>
    <dbReference type="NCBI Taxonomy" id="1307"/>
    <lineage>
        <taxon>Bacteria</taxon>
        <taxon>Bacillati</taxon>
        <taxon>Bacillota</taxon>
        <taxon>Bacilli</taxon>
        <taxon>Lactobacillales</taxon>
        <taxon>Streptococcaceae</taxon>
        <taxon>Streptococcus</taxon>
    </lineage>
</organism>
<evidence type="ECO:0000313" key="3">
    <source>
        <dbReference type="EMBL" id="APZ79117.1"/>
    </source>
</evidence>
<sequence length="220" mass="24722">MKLTAISLSEFYQSIEEHVKNQAVEATSPKTIRKKARAIFSGIVSQMISFGKNLDMQDYLKDTALSMELSHRSKNFIVVDEDNFYVTGEWLGLITLSLKVVDISDIDEQSKKKMVMAGKSIHNIQHIPGILIAQLGKNMLLNNSVQGSDLLKLALEMIVSVQNTIGGKMVFLDSVNHPKIISLYESFGFVKYGELIQDKHRIGVVYQPMALDLTKRDMID</sequence>
<dbReference type="AlphaFoldDB" id="A0A1P8VR75"/>
<gene>
    <name evidence="3" type="primary">cps27O</name>
    <name evidence="3" type="ORF">1160406.seq-orf15</name>
</gene>
<dbReference type="PANTHER" id="PTHR36449">
    <property type="entry name" value="ACETYLTRANSFERASE-RELATED"/>
    <property type="match status" value="1"/>
</dbReference>
<name>A0A1P8VR75_STRSU</name>
<dbReference type="GO" id="GO:0016746">
    <property type="term" value="F:acyltransferase activity"/>
    <property type="evidence" value="ECO:0007669"/>
    <property type="project" value="UniProtKB-KW"/>
</dbReference>
<evidence type="ECO:0000256" key="2">
    <source>
        <dbReference type="ARBA" id="ARBA00023315"/>
    </source>
</evidence>
<dbReference type="PANTHER" id="PTHR36449:SF1">
    <property type="entry name" value="ACETYLTRANSFERASE"/>
    <property type="match status" value="1"/>
</dbReference>
<accession>A0A1P8VR75</accession>